<dbReference type="InterPro" id="IPR010273">
    <property type="entry name" value="DUF881"/>
</dbReference>
<accession>A0ABS2G5J8</accession>
<dbReference type="PANTHER" id="PTHR37313">
    <property type="entry name" value="UPF0749 PROTEIN RV1825"/>
    <property type="match status" value="1"/>
</dbReference>
<gene>
    <name evidence="3" type="ORF">H9X83_00890</name>
</gene>
<dbReference type="Gene3D" id="3.30.70.1880">
    <property type="entry name" value="Protein of unknown function DUF881"/>
    <property type="match status" value="1"/>
</dbReference>
<comment type="caution">
    <text evidence="3">The sequence shown here is derived from an EMBL/GenBank/DDBJ whole genome shotgun (WGS) entry which is preliminary data.</text>
</comment>
<keyword evidence="4" id="KW-1185">Reference proteome</keyword>
<protein>
    <submittedName>
        <fullName evidence="3">DUF881 domain-containing protein</fullName>
    </submittedName>
</protein>
<proteinExistence type="inferred from homology"/>
<organism evidence="3 4">
    <name type="scientific">Anaerotignum lactatifermentans</name>
    <dbReference type="NCBI Taxonomy" id="160404"/>
    <lineage>
        <taxon>Bacteria</taxon>
        <taxon>Bacillati</taxon>
        <taxon>Bacillota</taxon>
        <taxon>Clostridia</taxon>
        <taxon>Lachnospirales</taxon>
        <taxon>Anaerotignaceae</taxon>
        <taxon>Anaerotignum</taxon>
    </lineage>
</organism>
<dbReference type="EMBL" id="JACSNV010000001">
    <property type="protein sequence ID" value="MBM6876719.1"/>
    <property type="molecule type" value="Genomic_DNA"/>
</dbReference>
<sequence length="235" mass="25204">MMKKQYTAALTAICACLGIMIGLQYNTVKVQSGTTENARVSELSASLRQLEEENSALEAKVREQETVIKEYEEEGMTTTAVESLEKENALLREFAGLTEMTGEGITVTMRDSSLNAGGDRNAYLVHAEDILQVVNELNVAGAKAVSVNGQRVVAQSGITCAGTVITVNGVRLAAPFEIRALGDSTVLESALRFPDGIVDDLSLWGIEITIKAGTDITVPAYKQTVLWQTEGEDAS</sequence>
<dbReference type="Proteomes" id="UP000729290">
    <property type="component" value="Unassembled WGS sequence"/>
</dbReference>
<evidence type="ECO:0000313" key="3">
    <source>
        <dbReference type="EMBL" id="MBM6876719.1"/>
    </source>
</evidence>
<feature type="coiled-coil region" evidence="2">
    <location>
        <begin position="40"/>
        <end position="74"/>
    </location>
</feature>
<comment type="similarity">
    <text evidence="1">Belongs to the UPF0749 family.</text>
</comment>
<reference evidence="3 4" key="1">
    <citation type="journal article" date="2021" name="Sci. Rep.">
        <title>The distribution of antibiotic resistance genes in chicken gut microbiota commensals.</title>
        <authorList>
            <person name="Juricova H."/>
            <person name="Matiasovicova J."/>
            <person name="Kubasova T."/>
            <person name="Cejkova D."/>
            <person name="Rychlik I."/>
        </authorList>
    </citation>
    <scope>NUCLEOTIDE SEQUENCE [LARGE SCALE GENOMIC DNA]</scope>
    <source>
        <strain evidence="3 4">An431b</strain>
    </source>
</reference>
<dbReference type="PANTHER" id="PTHR37313:SF2">
    <property type="entry name" value="UPF0749 PROTEIN YLXX"/>
    <property type="match status" value="1"/>
</dbReference>
<dbReference type="Pfam" id="PF05949">
    <property type="entry name" value="DUF881"/>
    <property type="match status" value="1"/>
</dbReference>
<evidence type="ECO:0000256" key="1">
    <source>
        <dbReference type="ARBA" id="ARBA00009108"/>
    </source>
</evidence>
<dbReference type="RefSeq" id="WP_205132369.1">
    <property type="nucleotide sequence ID" value="NZ_JACSNT010000001.1"/>
</dbReference>
<evidence type="ECO:0000256" key="2">
    <source>
        <dbReference type="SAM" id="Coils"/>
    </source>
</evidence>
<dbReference type="PROSITE" id="PS51257">
    <property type="entry name" value="PROKAR_LIPOPROTEIN"/>
    <property type="match status" value="1"/>
</dbReference>
<name>A0ABS2G5J8_9FIRM</name>
<keyword evidence="2" id="KW-0175">Coiled coil</keyword>
<evidence type="ECO:0000313" key="4">
    <source>
        <dbReference type="Proteomes" id="UP000729290"/>
    </source>
</evidence>